<keyword evidence="2" id="KW-1185">Reference proteome</keyword>
<sequence>MRNYTLKFWQVFVVGVIGILLASCTSGTAKLTANNLLSEQNYAVIHDYSSDSYYAVSSPDLYSYVEMRVSEEEQVKMQNIAAGKYTNKELEDIILGDDFYLIRNAAVLQLAANYYNAGEADKAKETLGYFNYAILIRSQKGFFASLNNPLPIFK</sequence>
<gene>
    <name evidence="1" type="ORF">CKF59_04180</name>
</gene>
<evidence type="ECO:0000313" key="2">
    <source>
        <dbReference type="Proteomes" id="UP000265964"/>
    </source>
</evidence>
<dbReference type="OrthoDB" id="5677490at2"/>
<evidence type="ECO:0008006" key="3">
    <source>
        <dbReference type="Google" id="ProtNLM"/>
    </source>
</evidence>
<accession>A0A3A1YCZ5</accession>
<dbReference type="PROSITE" id="PS51257">
    <property type="entry name" value="PROKAR_LIPOPROTEIN"/>
    <property type="match status" value="1"/>
</dbReference>
<dbReference type="AlphaFoldDB" id="A0A3A1YCZ5"/>
<comment type="caution">
    <text evidence="1">The sequence shown here is derived from an EMBL/GenBank/DDBJ whole genome shotgun (WGS) entry which is preliminary data.</text>
</comment>
<dbReference type="RefSeq" id="WP_119534720.1">
    <property type="nucleotide sequence ID" value="NZ_NRJF01000108.1"/>
</dbReference>
<organism evidence="1 2">
    <name type="scientific">Psittacicella gerlachiana</name>
    <dbReference type="NCBI Taxonomy" id="2028574"/>
    <lineage>
        <taxon>Bacteria</taxon>
        <taxon>Pseudomonadati</taxon>
        <taxon>Pseudomonadota</taxon>
        <taxon>Gammaproteobacteria</taxon>
        <taxon>Pasteurellales</taxon>
        <taxon>Psittacicellaceae</taxon>
        <taxon>Psittacicella</taxon>
    </lineage>
</organism>
<proteinExistence type="predicted"/>
<evidence type="ECO:0000313" key="1">
    <source>
        <dbReference type="EMBL" id="RIY35058.1"/>
    </source>
</evidence>
<reference evidence="1 2" key="1">
    <citation type="submission" date="2017-08" db="EMBL/GenBank/DDBJ databases">
        <title>Reclassification of Bisgaard taxon 37 and 44.</title>
        <authorList>
            <person name="Christensen H."/>
        </authorList>
    </citation>
    <scope>NUCLEOTIDE SEQUENCE [LARGE SCALE GENOMIC DNA]</scope>
    <source>
        <strain evidence="1 2">EEAB3T1</strain>
    </source>
</reference>
<protein>
    <recommendedName>
        <fullName evidence="3">Lipoprotein</fullName>
    </recommendedName>
</protein>
<dbReference type="Proteomes" id="UP000265964">
    <property type="component" value="Unassembled WGS sequence"/>
</dbReference>
<name>A0A3A1YCZ5_9GAMM</name>
<dbReference type="EMBL" id="NRJF01000108">
    <property type="protein sequence ID" value="RIY35058.1"/>
    <property type="molecule type" value="Genomic_DNA"/>
</dbReference>